<dbReference type="KEGG" id="aaa:Acav_3103"/>
<keyword evidence="2" id="KW-1185">Reference proteome</keyword>
<dbReference type="EMBL" id="CP002521">
    <property type="protein sequence ID" value="ADX47005.1"/>
    <property type="molecule type" value="Genomic_DNA"/>
</dbReference>
<organism evidence="1 2">
    <name type="scientific">Paracidovorax avenae (strain ATCC 19860 / DSM 7227 / CCUG 15838 / JCM 20985 / LMG 2117 / NCPPB 1011)</name>
    <name type="common">Acidovorax avenae</name>
    <dbReference type="NCBI Taxonomy" id="643561"/>
    <lineage>
        <taxon>Bacteria</taxon>
        <taxon>Pseudomonadati</taxon>
        <taxon>Pseudomonadota</taxon>
        <taxon>Betaproteobacteria</taxon>
        <taxon>Burkholderiales</taxon>
        <taxon>Comamonadaceae</taxon>
        <taxon>Paracidovorax</taxon>
    </lineage>
</organism>
<dbReference type="HOGENOM" id="CLU_1782624_0_0_4"/>
<accession>F0Q7D2</accession>
<dbReference type="Proteomes" id="UP000002482">
    <property type="component" value="Chromosome"/>
</dbReference>
<evidence type="ECO:0000313" key="2">
    <source>
        <dbReference type="Proteomes" id="UP000002482"/>
    </source>
</evidence>
<evidence type="ECO:0000313" key="1">
    <source>
        <dbReference type="EMBL" id="ADX47005.1"/>
    </source>
</evidence>
<dbReference type="AlphaFoldDB" id="F0Q7D2"/>
<reference evidence="1" key="1">
    <citation type="submission" date="2011-02" db="EMBL/GenBank/DDBJ databases">
        <title>Complete sequence of Acidovorax avenae subsp. avenae ATCC 19860.</title>
        <authorList>
            <consortium name="US DOE Joint Genome Institute"/>
            <person name="Lucas S."/>
            <person name="Copeland A."/>
            <person name="Lapidus A."/>
            <person name="Cheng J.-F."/>
            <person name="Goodwin L."/>
            <person name="Pitluck S."/>
            <person name="Chertkov O."/>
            <person name="Held B."/>
            <person name="Detter J.C."/>
            <person name="Han C."/>
            <person name="Tapia R."/>
            <person name="Land M."/>
            <person name="Hauser L."/>
            <person name="Kyrpides N."/>
            <person name="Ivanova N."/>
            <person name="Ovchinnikova G."/>
            <person name="Pagani I."/>
            <person name="Gordon S."/>
            <person name="Woyke T."/>
        </authorList>
    </citation>
    <scope>NUCLEOTIDE SEQUENCE</scope>
    <source>
        <strain evidence="1">ATCC 19860</strain>
    </source>
</reference>
<sequence>MNTLWFLLLLPLLWLNACRMLAARSGWRALADRFPQHPPPSGETVRFASARMGRVHGLPIHYANCLTVATGPEGLSLSAPWFVFFHSPSITLPWQQLQTVESIADSGNARVRLREGGEGPAEFLLMGRAGQRATAAFDRFGRPGA</sequence>
<proteinExistence type="predicted"/>
<name>F0Q7D2_PARA1</name>
<protein>
    <submittedName>
        <fullName evidence="1">Uncharacterized protein</fullName>
    </submittedName>
</protein>
<gene>
    <name evidence="1" type="ordered locus">Acav_3103</name>
</gene>